<dbReference type="AlphaFoldDB" id="A0A919VSN3"/>
<dbReference type="Gene3D" id="3.40.50.1820">
    <property type="entry name" value="alpha/beta hydrolase"/>
    <property type="match status" value="1"/>
</dbReference>
<dbReference type="SUPFAM" id="SSF53474">
    <property type="entry name" value="alpha/beta-Hydrolases"/>
    <property type="match status" value="1"/>
</dbReference>
<evidence type="ECO:0000313" key="3">
    <source>
        <dbReference type="Proteomes" id="UP000681340"/>
    </source>
</evidence>
<reference evidence="2" key="1">
    <citation type="submission" date="2021-03" db="EMBL/GenBank/DDBJ databases">
        <title>Whole genome shotgun sequence of Actinoplanes auranticolor NBRC 12245.</title>
        <authorList>
            <person name="Komaki H."/>
            <person name="Tamura T."/>
        </authorList>
    </citation>
    <scope>NUCLEOTIDE SEQUENCE</scope>
    <source>
        <strain evidence="2">NBRC 12245</strain>
    </source>
</reference>
<proteinExistence type="predicted"/>
<evidence type="ECO:0000313" key="2">
    <source>
        <dbReference type="EMBL" id="GIM74020.1"/>
    </source>
</evidence>
<gene>
    <name evidence="2" type="ORF">Aau02nite_58780</name>
</gene>
<dbReference type="InterPro" id="IPR000073">
    <property type="entry name" value="AB_hydrolase_1"/>
</dbReference>
<protein>
    <submittedName>
        <fullName evidence="2">Alpha/beta hydrolase</fullName>
    </submittedName>
</protein>
<dbReference type="Pfam" id="PF00561">
    <property type="entry name" value="Abhydrolase_1"/>
    <property type="match status" value="1"/>
</dbReference>
<dbReference type="PANTHER" id="PTHR43689:SF8">
    <property type="entry name" value="ALPHA_BETA-HYDROLASES SUPERFAMILY PROTEIN"/>
    <property type="match status" value="1"/>
</dbReference>
<accession>A0A919VSN3</accession>
<feature type="domain" description="AB hydrolase-1" evidence="1">
    <location>
        <begin position="29"/>
        <end position="262"/>
    </location>
</feature>
<dbReference type="PANTHER" id="PTHR43689">
    <property type="entry name" value="HYDROLASE"/>
    <property type="match status" value="1"/>
</dbReference>
<organism evidence="2 3">
    <name type="scientific">Actinoplanes auranticolor</name>
    <dbReference type="NCBI Taxonomy" id="47988"/>
    <lineage>
        <taxon>Bacteria</taxon>
        <taxon>Bacillati</taxon>
        <taxon>Actinomycetota</taxon>
        <taxon>Actinomycetes</taxon>
        <taxon>Micromonosporales</taxon>
        <taxon>Micromonosporaceae</taxon>
        <taxon>Actinoplanes</taxon>
    </lineage>
</organism>
<comment type="caution">
    <text evidence="2">The sequence shown here is derived from an EMBL/GenBank/DDBJ whole genome shotgun (WGS) entry which is preliminary data.</text>
</comment>
<dbReference type="RefSeq" id="WP_212991790.1">
    <property type="nucleotide sequence ID" value="NZ_BAABEA010000006.1"/>
</dbReference>
<keyword evidence="2" id="KW-0378">Hydrolase</keyword>
<dbReference type="GO" id="GO:0016787">
    <property type="term" value="F:hydrolase activity"/>
    <property type="evidence" value="ECO:0007669"/>
    <property type="project" value="UniProtKB-KW"/>
</dbReference>
<name>A0A919VSN3_9ACTN</name>
<keyword evidence="3" id="KW-1185">Reference proteome</keyword>
<sequence>MLDVHTGLTRSLIDGAEVAHTDSGGDGEPLLLIHGGGLADWLTPLAATPELKGYRVIRMVRAGYTGRPVPAGLTVADHARHAATLLRQLDAAPAHVVAHSSGSAIALQLAVDDPSSVRTVALCEPPLVDTLADPADRDALHAAFGPVLGSAMAATARGDHAAAFDAFMALVCGPGYRAVLDGVLGAGPVDDAARHSGDFFTGELPAVGTWTFDPAVIRPVLLIQGADSPPPVHRLIAHVAGLLPESSVVTVGHADHLMPLTAPAELGDVVARFCRSRRR</sequence>
<dbReference type="EMBL" id="BOQL01000048">
    <property type="protein sequence ID" value="GIM74020.1"/>
    <property type="molecule type" value="Genomic_DNA"/>
</dbReference>
<dbReference type="InterPro" id="IPR029058">
    <property type="entry name" value="AB_hydrolase_fold"/>
</dbReference>
<dbReference type="Proteomes" id="UP000681340">
    <property type="component" value="Unassembled WGS sequence"/>
</dbReference>
<evidence type="ECO:0000259" key="1">
    <source>
        <dbReference type="Pfam" id="PF00561"/>
    </source>
</evidence>